<feature type="compositionally biased region" description="Basic and acidic residues" evidence="1">
    <location>
        <begin position="728"/>
        <end position="776"/>
    </location>
</feature>
<dbReference type="AlphaFoldDB" id="A0AAV7X453"/>
<gene>
    <name evidence="2" type="ORF">ONE63_011579</name>
</gene>
<evidence type="ECO:0000313" key="2">
    <source>
        <dbReference type="EMBL" id="KAJ1518804.1"/>
    </source>
</evidence>
<proteinExistence type="predicted"/>
<feature type="region of interest" description="Disordered" evidence="1">
    <location>
        <begin position="227"/>
        <end position="259"/>
    </location>
</feature>
<reference evidence="2" key="1">
    <citation type="submission" date="2022-12" db="EMBL/GenBank/DDBJ databases">
        <title>Chromosome-level genome assembly of the bean flower thrips Megalurothrips usitatus.</title>
        <authorList>
            <person name="Ma L."/>
            <person name="Liu Q."/>
            <person name="Li H."/>
            <person name="Cai W."/>
        </authorList>
    </citation>
    <scope>NUCLEOTIDE SEQUENCE</scope>
    <source>
        <strain evidence="2">Cailab_2022a</strain>
    </source>
</reference>
<dbReference type="EMBL" id="JAPTSV010000888">
    <property type="protein sequence ID" value="KAJ1518804.1"/>
    <property type="molecule type" value="Genomic_DNA"/>
</dbReference>
<keyword evidence="3" id="KW-1185">Reference proteome</keyword>
<evidence type="ECO:0000313" key="3">
    <source>
        <dbReference type="Proteomes" id="UP001075354"/>
    </source>
</evidence>
<feature type="compositionally biased region" description="Basic and acidic residues" evidence="1">
    <location>
        <begin position="694"/>
        <end position="718"/>
    </location>
</feature>
<sequence>MEEAHQGRVQKAPTPAKLLEMLQSAPIFRADGKLITKSDPVWNDISRTVLKGAMSPSYIWQYLHENRWDVADVLRRARGLENPEPPAAKRPRLSSEPRDAAVQRPKKKFLVTIPAETWSKMKPVETVAKRPDRPGKFRHIWRMPPEGWSGAIVNLLWEQHFIPCPLVFKRAQVHVNNPREHYVDFEDGTCSECGAEAKGHILIKPDDNQPVQLVIVATDTREIPHKTRRQLRGQERRDVGQTVKSMSCSEYRRQEGTGKTQGAVVAPTLYSEDVLRKAKQETKRKELGLPKAESEVATIVNMKYAHPFLGSIHIVGFDPILVWYCTPTQMQLHNIIVQKGYSRMSMDATGSLVERLKRPDEHLCGHVMLFQVIGNTGSETVPLNQLLSERQDSNTLAFWLNESLRRGARVPNEMVSDDSPAIINALSRSVAGCSSAQDYKSKCFLYLMNSSQTLPRCYLRKDLAHFINNARKWPLWTQVNNPLVKKHCLHFLGLLIDSRTLKNFQEVLEKFLTILYAATIGRNEDGEQTLPEKCHQFLVSSVSGLSVPEDDFDTPEDTEDSECPEEVSTWLQGINEAAVQAASEEGDRINPYACEGAAKKMLEISKDFMMWSSVMVEPFKSPFPVATSAHNEGSFSDLKRQTFQNNPLPQPLSSFVAIHLRSLGGQVDIAAAAELESSTEDNKIYGAEDDPDDVKELREVDNWRGKATRDTEEPENHTKGNPTADQEVDMKEPESHTKESPTADQEVDTKEPENHTKENPTADQEVDAKKPERQTEIKPTSSKYINKYPEMSISAGRDILMEPRNLILRNGNLTRFQTIGNSQIQVRNTCAFDSFVQIIAVGIIENPRFRAMVEATMGAKSTLRVAWILAHEGANGTAMQMRTEVASKFADLKTGVSVPRRRRESLAVLTYDMEDSISAVVSKLDLPFLSEEFTLRCSNGHEDIRRKLCLDVNSKYIMKHGIGCLQDALIFHSAQEDIDCRYKNCAEKAEFVSIKYSDCILIDTGFANKNDKRNDLQPALKDFPTKLEIAETTYDLVGIVAYTNRHFTAYAKRLRGVWEQFNDIARHPYLTKEQKQVTPHLLVYLKR</sequence>
<dbReference type="Proteomes" id="UP001075354">
    <property type="component" value="Unassembled WGS sequence"/>
</dbReference>
<name>A0AAV7X453_9NEOP</name>
<evidence type="ECO:0000256" key="1">
    <source>
        <dbReference type="SAM" id="MobiDB-lite"/>
    </source>
</evidence>
<protein>
    <submittedName>
        <fullName evidence="2">Uncharacterized protein</fullName>
    </submittedName>
</protein>
<accession>A0AAV7X453</accession>
<comment type="caution">
    <text evidence="2">The sequence shown here is derived from an EMBL/GenBank/DDBJ whole genome shotgun (WGS) entry which is preliminary data.</text>
</comment>
<feature type="region of interest" description="Disordered" evidence="1">
    <location>
        <begin position="81"/>
        <end position="105"/>
    </location>
</feature>
<organism evidence="2 3">
    <name type="scientific">Megalurothrips usitatus</name>
    <name type="common">bean blossom thrips</name>
    <dbReference type="NCBI Taxonomy" id="439358"/>
    <lineage>
        <taxon>Eukaryota</taxon>
        <taxon>Metazoa</taxon>
        <taxon>Ecdysozoa</taxon>
        <taxon>Arthropoda</taxon>
        <taxon>Hexapoda</taxon>
        <taxon>Insecta</taxon>
        <taxon>Pterygota</taxon>
        <taxon>Neoptera</taxon>
        <taxon>Paraneoptera</taxon>
        <taxon>Thysanoptera</taxon>
        <taxon>Terebrantia</taxon>
        <taxon>Thripoidea</taxon>
        <taxon>Thripidae</taxon>
        <taxon>Megalurothrips</taxon>
    </lineage>
</organism>
<feature type="region of interest" description="Disordered" evidence="1">
    <location>
        <begin position="681"/>
        <end position="783"/>
    </location>
</feature>